<accession>A0A926RXQ2</accession>
<evidence type="ECO:0000313" key="1">
    <source>
        <dbReference type="EMBL" id="MBD1382128.1"/>
    </source>
</evidence>
<proteinExistence type="predicted"/>
<name>A0A926RXQ2_9BACI</name>
<evidence type="ECO:0000313" key="2">
    <source>
        <dbReference type="Proteomes" id="UP000626844"/>
    </source>
</evidence>
<keyword evidence="2" id="KW-1185">Reference proteome</keyword>
<dbReference type="EMBL" id="JACXAI010000025">
    <property type="protein sequence ID" value="MBD1382128.1"/>
    <property type="molecule type" value="Genomic_DNA"/>
</dbReference>
<gene>
    <name evidence="1" type="ORF">IC621_18005</name>
</gene>
<dbReference type="Proteomes" id="UP000626844">
    <property type="component" value="Unassembled WGS sequence"/>
</dbReference>
<reference evidence="1" key="1">
    <citation type="submission" date="2020-09" db="EMBL/GenBank/DDBJ databases">
        <title>A novel bacterium of genus Bacillus, isolated from South China Sea.</title>
        <authorList>
            <person name="Huang H."/>
            <person name="Mo K."/>
            <person name="Hu Y."/>
        </authorList>
    </citation>
    <scope>NUCLEOTIDE SEQUENCE</scope>
    <source>
        <strain evidence="1">IB182487</strain>
    </source>
</reference>
<organism evidence="1 2">
    <name type="scientific">Metabacillus arenae</name>
    <dbReference type="NCBI Taxonomy" id="2771434"/>
    <lineage>
        <taxon>Bacteria</taxon>
        <taxon>Bacillati</taxon>
        <taxon>Bacillota</taxon>
        <taxon>Bacilli</taxon>
        <taxon>Bacillales</taxon>
        <taxon>Bacillaceae</taxon>
        <taxon>Metabacillus</taxon>
    </lineage>
</organism>
<dbReference type="InterPro" id="IPR020277">
    <property type="entry name" value="DUF2624"/>
</dbReference>
<dbReference type="Pfam" id="PF11116">
    <property type="entry name" value="DUF2624"/>
    <property type="match status" value="1"/>
</dbReference>
<comment type="caution">
    <text evidence="1">The sequence shown here is derived from an EMBL/GenBank/DDBJ whole genome shotgun (WGS) entry which is preliminary data.</text>
</comment>
<dbReference type="AlphaFoldDB" id="A0A926RXQ2"/>
<sequence>MILFQKIIQQKLNNITVDELMQYAKQYQIAINQQQAADIVQLMRGKNINIFKNEERTKLLKEIAKITSPAVAQEVNQLFQKFTN</sequence>
<dbReference type="RefSeq" id="WP_191160012.1">
    <property type="nucleotide sequence ID" value="NZ_JACXAI010000025.1"/>
</dbReference>
<protein>
    <submittedName>
        <fullName evidence="1">DUF2624 domain-containing protein</fullName>
    </submittedName>
</protein>